<evidence type="ECO:0000259" key="3">
    <source>
        <dbReference type="PROSITE" id="PS50245"/>
    </source>
</evidence>
<dbReference type="PROSITE" id="PS51450">
    <property type="entry name" value="LRR"/>
    <property type="match status" value="1"/>
</dbReference>
<protein>
    <recommendedName>
        <fullName evidence="3">CAP-Gly domain-containing protein</fullName>
    </recommendedName>
</protein>
<evidence type="ECO:0000256" key="2">
    <source>
        <dbReference type="ARBA" id="ARBA00022737"/>
    </source>
</evidence>
<reference evidence="4 5" key="1">
    <citation type="submission" date="2019-09" db="EMBL/GenBank/DDBJ databases">
        <title>The hologenome of the rock-dwelling lichen Lasallia pustulata.</title>
        <authorList>
            <person name="Greshake Tzovaras B."/>
            <person name="Segers F."/>
            <person name="Bicker A."/>
            <person name="Dal Grande F."/>
            <person name="Otte J."/>
            <person name="Hankeln T."/>
            <person name="Schmitt I."/>
            <person name="Ebersberger I."/>
        </authorList>
    </citation>
    <scope>NUCLEOTIDE SEQUENCE [LARGE SCALE GENOMIC DNA]</scope>
    <source>
        <strain evidence="4">A1-1</strain>
    </source>
</reference>
<dbReference type="InterPro" id="IPR000938">
    <property type="entry name" value="CAP-Gly_domain"/>
</dbReference>
<proteinExistence type="predicted"/>
<dbReference type="SUPFAM" id="SSF52058">
    <property type="entry name" value="L domain-like"/>
    <property type="match status" value="1"/>
</dbReference>
<evidence type="ECO:0000313" key="5">
    <source>
        <dbReference type="Proteomes" id="UP000324767"/>
    </source>
</evidence>
<dbReference type="SMART" id="SM01052">
    <property type="entry name" value="CAP_GLY"/>
    <property type="match status" value="1"/>
</dbReference>
<dbReference type="AlphaFoldDB" id="A0A5M8PP85"/>
<dbReference type="Proteomes" id="UP000324767">
    <property type="component" value="Unassembled WGS sequence"/>
</dbReference>
<dbReference type="InterPro" id="IPR050836">
    <property type="entry name" value="SDS22/Internalin_LRR"/>
</dbReference>
<evidence type="ECO:0000256" key="1">
    <source>
        <dbReference type="ARBA" id="ARBA00022614"/>
    </source>
</evidence>
<sequence>MSMMATEAAEMPLEAYVGRRLSYSSNLCTVRYVGQVKGTRGQWLGVEWDDPNRGKHAGVHEGVKYFDCRSSVPTAGSFVRPSRPADPPLSFSESLRKKYASDARSSDGEGTAAANAIEISGKIVEEVGFEKVRRQLAALHELRIVLLDGLCMGGVLACPRSAASDAAWLREIEEIGKTCPKIVELDLSRNLIEQWEDVAGICTALVFLRSLKVNGNKFRELCMPLPRGDQARTPFSGLKDLGLDETLLSWTDIASLCSHIPSLTSLSASSNNLVNLMIPLQTTTLTDITLENNAFTTLSALSPLSSLPHLQSLRLRNNLISSIHRPGSVPHRPLSFPPSLSTLDLSCNAISTWAFISALPPTFPGLLSLRTSSNPLSTNLPPSTASMLTLSRLPTLLTLNYSPITPAERTNAELYYLSTIASALARVPPHHESQITAQHPRYPELCALHGEPNITRTAPDAVGARTLAARLIDFTFVLCTSAPGSDGGDDTTALVESKKQVPRGFDVYRLKGVVGRLFSLPPMGLRLVWETGEWDPVGGGEDGGEWSCSEDEGLVPRTGGVLCRDGGWGSGEVRGVGREGYGWVEREVELVDGTREVGFWIEGRAARVRVELR</sequence>
<dbReference type="PANTHER" id="PTHR46652">
    <property type="entry name" value="LEUCINE-RICH REPEAT AND IQ DOMAIN-CONTAINING PROTEIN 1-RELATED"/>
    <property type="match status" value="1"/>
</dbReference>
<dbReference type="PANTHER" id="PTHR46652:SF7">
    <property type="entry name" value="LEUCINE-RICH REPEAT AND IQ DOMAIN-CONTAINING PROTEIN 1"/>
    <property type="match status" value="1"/>
</dbReference>
<accession>A0A5M8PP85</accession>
<name>A0A5M8PP85_9LECA</name>
<evidence type="ECO:0000313" key="4">
    <source>
        <dbReference type="EMBL" id="KAA6410740.1"/>
    </source>
</evidence>
<comment type="caution">
    <text evidence="4">The sequence shown here is derived from an EMBL/GenBank/DDBJ whole genome shotgun (WGS) entry which is preliminary data.</text>
</comment>
<keyword evidence="1" id="KW-0433">Leucine-rich repeat</keyword>
<organism evidence="4 5">
    <name type="scientific">Lasallia pustulata</name>
    <dbReference type="NCBI Taxonomy" id="136370"/>
    <lineage>
        <taxon>Eukaryota</taxon>
        <taxon>Fungi</taxon>
        <taxon>Dikarya</taxon>
        <taxon>Ascomycota</taxon>
        <taxon>Pezizomycotina</taxon>
        <taxon>Lecanoromycetes</taxon>
        <taxon>OSLEUM clade</taxon>
        <taxon>Umbilicariomycetidae</taxon>
        <taxon>Umbilicariales</taxon>
        <taxon>Umbilicariaceae</taxon>
        <taxon>Lasallia</taxon>
    </lineage>
</organism>
<dbReference type="Pfam" id="PF01302">
    <property type="entry name" value="CAP_GLY"/>
    <property type="match status" value="1"/>
</dbReference>
<dbReference type="PROSITE" id="PS50245">
    <property type="entry name" value="CAP_GLY_2"/>
    <property type="match status" value="1"/>
</dbReference>
<dbReference type="EMBL" id="VXIT01000008">
    <property type="protein sequence ID" value="KAA6410740.1"/>
    <property type="molecule type" value="Genomic_DNA"/>
</dbReference>
<dbReference type="OrthoDB" id="5273213at2759"/>
<dbReference type="Gene3D" id="2.30.30.190">
    <property type="entry name" value="CAP Gly-rich-like domain"/>
    <property type="match status" value="1"/>
</dbReference>
<dbReference type="InterPro" id="IPR036859">
    <property type="entry name" value="CAP-Gly_dom_sf"/>
</dbReference>
<dbReference type="SUPFAM" id="SSF74924">
    <property type="entry name" value="Cap-Gly domain"/>
    <property type="match status" value="1"/>
</dbReference>
<dbReference type="InterPro" id="IPR001611">
    <property type="entry name" value="Leu-rich_rpt"/>
</dbReference>
<feature type="domain" description="CAP-Gly" evidence="3">
    <location>
        <begin position="34"/>
        <end position="80"/>
    </location>
</feature>
<keyword evidence="2" id="KW-0677">Repeat</keyword>
<dbReference type="Gene3D" id="3.80.10.10">
    <property type="entry name" value="Ribonuclease Inhibitor"/>
    <property type="match status" value="2"/>
</dbReference>
<gene>
    <name evidence="4" type="ORF">FRX48_05050</name>
</gene>
<dbReference type="PROSITE" id="PS00845">
    <property type="entry name" value="CAP_GLY_1"/>
    <property type="match status" value="1"/>
</dbReference>
<dbReference type="InterPro" id="IPR032675">
    <property type="entry name" value="LRR_dom_sf"/>
</dbReference>